<dbReference type="AlphaFoldDB" id="A0A8U0LM94"/>
<protein>
    <submittedName>
        <fullName evidence="1">Uncharacterized protein</fullName>
    </submittedName>
</protein>
<evidence type="ECO:0000313" key="2">
    <source>
        <dbReference type="Proteomes" id="UP000494246"/>
    </source>
</evidence>
<proteinExistence type="predicted"/>
<reference evidence="1 2" key="1">
    <citation type="submission" date="2019-10" db="EMBL/GenBank/DDBJ databases">
        <authorList>
            <consortium name="Melissa Lawson"/>
            <person name="O'neill I."/>
        </authorList>
    </citation>
    <scope>NUCLEOTIDE SEQUENCE [LARGE SCALE GENOMIC DNA]</scope>
    <source>
        <strain evidence="1">LH_23</strain>
    </source>
</reference>
<name>A0A8U0LM94_BIFLI</name>
<dbReference type="Proteomes" id="UP000494246">
    <property type="component" value="Unassembled WGS sequence"/>
</dbReference>
<gene>
    <name evidence="1" type="ORF">BIFLH23_01763</name>
</gene>
<dbReference type="EMBL" id="CABWKH010000025">
    <property type="protein sequence ID" value="VWQ37330.1"/>
    <property type="molecule type" value="Genomic_DNA"/>
</dbReference>
<accession>A0A8U0LM94</accession>
<sequence length="137" mass="15597">MAVELPVVYWQSIRLLIGRSLVQAQPQEPDKNPELRFRVFVTRPPKLLYQGIIHKGCRGRRSPRHYTVLIPMDDGNWHVTVYCPASLDGPLLDKDSNEFDTDDVKPGDKSYTVANPFHLDHAPGTDGFIFGPDTLRR</sequence>
<organism evidence="1 2">
    <name type="scientific">Bifidobacterium longum subsp. infantis</name>
    <dbReference type="NCBI Taxonomy" id="1682"/>
    <lineage>
        <taxon>Bacteria</taxon>
        <taxon>Bacillati</taxon>
        <taxon>Actinomycetota</taxon>
        <taxon>Actinomycetes</taxon>
        <taxon>Bifidobacteriales</taxon>
        <taxon>Bifidobacteriaceae</taxon>
        <taxon>Bifidobacterium</taxon>
    </lineage>
</organism>
<evidence type="ECO:0000313" key="1">
    <source>
        <dbReference type="EMBL" id="VWQ37330.1"/>
    </source>
</evidence>
<comment type="caution">
    <text evidence="1">The sequence shown here is derived from an EMBL/GenBank/DDBJ whole genome shotgun (WGS) entry which is preliminary data.</text>
</comment>